<feature type="compositionally biased region" description="Basic and acidic residues" evidence="1">
    <location>
        <begin position="11"/>
        <end position="20"/>
    </location>
</feature>
<dbReference type="Proteomes" id="UP000184386">
    <property type="component" value="Unassembled WGS sequence"/>
</dbReference>
<feature type="compositionally biased region" description="Polar residues" evidence="1">
    <location>
        <begin position="1"/>
        <end position="10"/>
    </location>
</feature>
<keyword evidence="3" id="KW-1185">Reference proteome</keyword>
<feature type="region of interest" description="Disordered" evidence="1">
    <location>
        <begin position="1"/>
        <end position="24"/>
    </location>
</feature>
<dbReference type="RefSeq" id="WP_170866623.1">
    <property type="nucleotide sequence ID" value="NZ_FRAC01000009.1"/>
</dbReference>
<gene>
    <name evidence="2" type="ORF">SAMN02745136_01930</name>
</gene>
<dbReference type="EMBL" id="FRAC01000009">
    <property type="protein sequence ID" value="SHK17094.1"/>
    <property type="molecule type" value="Genomic_DNA"/>
</dbReference>
<evidence type="ECO:0000256" key="1">
    <source>
        <dbReference type="SAM" id="MobiDB-lite"/>
    </source>
</evidence>
<name>A0A1M6Q9X6_9FIRM</name>
<organism evidence="2 3">
    <name type="scientific">Anaerocolumna jejuensis DSM 15929</name>
    <dbReference type="NCBI Taxonomy" id="1121322"/>
    <lineage>
        <taxon>Bacteria</taxon>
        <taxon>Bacillati</taxon>
        <taxon>Bacillota</taxon>
        <taxon>Clostridia</taxon>
        <taxon>Lachnospirales</taxon>
        <taxon>Lachnospiraceae</taxon>
        <taxon>Anaerocolumna</taxon>
    </lineage>
</organism>
<dbReference type="STRING" id="1121322.SAMN02745136_01930"/>
<dbReference type="AlphaFoldDB" id="A0A1M6Q9X6"/>
<evidence type="ECO:0000313" key="2">
    <source>
        <dbReference type="EMBL" id="SHK17094.1"/>
    </source>
</evidence>
<protein>
    <submittedName>
        <fullName evidence="2">Uncharacterized protein</fullName>
    </submittedName>
</protein>
<reference evidence="2 3" key="1">
    <citation type="submission" date="2016-11" db="EMBL/GenBank/DDBJ databases">
        <authorList>
            <person name="Jaros S."/>
            <person name="Januszkiewicz K."/>
            <person name="Wedrychowicz H."/>
        </authorList>
    </citation>
    <scope>NUCLEOTIDE SEQUENCE [LARGE SCALE GENOMIC DNA]</scope>
    <source>
        <strain evidence="2 3">DSM 15929</strain>
    </source>
</reference>
<sequence length="49" mass="6073">MKKNKPTITKETQKERKERVSSGVKYRSTVFENKKKREKYKYDYNEEIK</sequence>
<proteinExistence type="predicted"/>
<accession>A0A1M6Q9X6</accession>
<evidence type="ECO:0000313" key="3">
    <source>
        <dbReference type="Proteomes" id="UP000184386"/>
    </source>
</evidence>